<evidence type="ECO:0000313" key="2">
    <source>
        <dbReference type="EMBL" id="AKQ67235.1"/>
    </source>
</evidence>
<dbReference type="EMBL" id="CP012109">
    <property type="protein sequence ID" value="AKQ67235.1"/>
    <property type="molecule type" value="Genomic_DNA"/>
</dbReference>
<accession>A0A0H4X0W0</accession>
<gene>
    <name evidence="2" type="ORF">A176_004147</name>
</gene>
<dbReference type="InterPro" id="IPR012433">
    <property type="entry name" value="Imm11"/>
</dbReference>
<dbReference type="Pfam" id="PF07791">
    <property type="entry name" value="Imm11"/>
    <property type="match status" value="1"/>
</dbReference>
<evidence type="ECO:0000313" key="3">
    <source>
        <dbReference type="Proteomes" id="UP000009026"/>
    </source>
</evidence>
<name>A0A0H4X0W0_9BACT</name>
<dbReference type="AlphaFoldDB" id="A0A0H4X0W0"/>
<dbReference type="Proteomes" id="UP000009026">
    <property type="component" value="Chromosome"/>
</dbReference>
<sequence>MHSRDYVIINPLGTFDCLDFKASQIIWDDEDPDEIIRINKRVLSREKVEQAPALFRIDRDSSNYVVNEALAAELHERKFSNVTLVELPVR</sequence>
<keyword evidence="3" id="KW-1185">Reference proteome</keyword>
<proteinExistence type="predicted"/>
<dbReference type="KEGG" id="mym:A176_004147"/>
<organism evidence="2 3">
    <name type="scientific">Pseudomyxococcus hansupus</name>
    <dbReference type="NCBI Taxonomy" id="1297742"/>
    <lineage>
        <taxon>Bacteria</taxon>
        <taxon>Pseudomonadati</taxon>
        <taxon>Myxococcota</taxon>
        <taxon>Myxococcia</taxon>
        <taxon>Myxococcales</taxon>
        <taxon>Cystobacterineae</taxon>
        <taxon>Myxococcaceae</taxon>
        <taxon>Pseudomyxococcus</taxon>
    </lineage>
</organism>
<protein>
    <recommendedName>
        <fullName evidence="1">Immunity MXAN-0049 protein domain-containing protein</fullName>
    </recommendedName>
</protein>
<reference evidence="2 3" key="1">
    <citation type="journal article" date="2016" name="PLoS ONE">
        <title>Complete Genome Sequence and Comparative Genomics of a Novel Myxobacterium Myxococcus hansupus.</title>
        <authorList>
            <person name="Sharma G."/>
            <person name="Narwani T."/>
            <person name="Subramanian S."/>
        </authorList>
    </citation>
    <scope>NUCLEOTIDE SEQUENCE [LARGE SCALE GENOMIC DNA]</scope>
    <source>
        <strain evidence="3">mixupus</strain>
    </source>
</reference>
<evidence type="ECO:0000259" key="1">
    <source>
        <dbReference type="Pfam" id="PF07791"/>
    </source>
</evidence>
<dbReference type="PATRIC" id="fig|1297742.4.peg.4193"/>
<feature type="domain" description="Immunity MXAN-0049 protein" evidence="1">
    <location>
        <begin position="4"/>
        <end position="84"/>
    </location>
</feature>